<comment type="subcellular location">
    <subcellularLocation>
        <location evidence="1">Membrane</location>
        <topology evidence="1">Multi-pass membrane protein</topology>
    </subcellularLocation>
</comment>
<keyword evidence="4 8" id="KW-0812">Transmembrane</keyword>
<dbReference type="EMBL" id="CAHR02000191">
    <property type="protein sequence ID" value="CCG83964.1"/>
    <property type="molecule type" value="Genomic_DNA"/>
</dbReference>
<evidence type="ECO:0000256" key="1">
    <source>
        <dbReference type="ARBA" id="ARBA00004141"/>
    </source>
</evidence>
<dbReference type="STRING" id="1097556.R4XKX4"/>
<dbReference type="GO" id="GO:0016020">
    <property type="term" value="C:membrane"/>
    <property type="evidence" value="ECO:0007669"/>
    <property type="project" value="UniProtKB-SubCell"/>
</dbReference>
<evidence type="ECO:0000313" key="12">
    <source>
        <dbReference type="EMBL" id="CCG83964.1"/>
    </source>
</evidence>
<feature type="repeat" description="Solcar" evidence="8">
    <location>
        <begin position="208"/>
        <end position="357"/>
    </location>
</feature>
<keyword evidence="6 11" id="KW-1133">Transmembrane helix</keyword>
<dbReference type="PROSITE" id="PS50920">
    <property type="entry name" value="SOLCAR"/>
    <property type="match status" value="3"/>
</dbReference>
<evidence type="ECO:0000256" key="6">
    <source>
        <dbReference type="ARBA" id="ARBA00022989"/>
    </source>
</evidence>
<feature type="region of interest" description="Disordered" evidence="10">
    <location>
        <begin position="248"/>
        <end position="276"/>
    </location>
</feature>
<evidence type="ECO:0008006" key="14">
    <source>
        <dbReference type="Google" id="ProtNLM"/>
    </source>
</evidence>
<dbReference type="PANTHER" id="PTHR45667">
    <property type="entry name" value="S-ADENOSYLMETHIONINE MITOCHONDRIAL CARRIER PROTEIN"/>
    <property type="match status" value="1"/>
</dbReference>
<evidence type="ECO:0000256" key="3">
    <source>
        <dbReference type="ARBA" id="ARBA00022448"/>
    </source>
</evidence>
<feature type="transmembrane region" description="Helical" evidence="11">
    <location>
        <begin position="68"/>
        <end position="88"/>
    </location>
</feature>
<feature type="repeat" description="Solcar" evidence="8">
    <location>
        <begin position="104"/>
        <end position="198"/>
    </location>
</feature>
<dbReference type="FunFam" id="1.50.40.10:FF:000095">
    <property type="entry name" value="Mitochondrial carrier protein"/>
    <property type="match status" value="1"/>
</dbReference>
<gene>
    <name evidence="12" type="ORF">TAPDE_004314</name>
</gene>
<dbReference type="Pfam" id="PF00153">
    <property type="entry name" value="Mito_carr"/>
    <property type="match status" value="4"/>
</dbReference>
<evidence type="ECO:0000256" key="10">
    <source>
        <dbReference type="SAM" id="MobiDB-lite"/>
    </source>
</evidence>
<comment type="similarity">
    <text evidence="2 9">Belongs to the mitochondrial carrier (TC 2.A.29) family.</text>
</comment>
<evidence type="ECO:0000256" key="2">
    <source>
        <dbReference type="ARBA" id="ARBA00006375"/>
    </source>
</evidence>
<protein>
    <recommendedName>
        <fullName evidence="14">Mitochondrial carrier protein</fullName>
    </recommendedName>
</protein>
<keyword evidence="3 9" id="KW-0813">Transport</keyword>
<name>R4XKX4_TAPDE</name>
<dbReference type="SUPFAM" id="SSF103506">
    <property type="entry name" value="Mitochondrial carrier"/>
    <property type="match status" value="1"/>
</dbReference>
<evidence type="ECO:0000256" key="5">
    <source>
        <dbReference type="ARBA" id="ARBA00022737"/>
    </source>
</evidence>
<feature type="compositionally biased region" description="Polar residues" evidence="10">
    <location>
        <begin position="261"/>
        <end position="276"/>
    </location>
</feature>
<dbReference type="Gene3D" id="1.50.40.10">
    <property type="entry name" value="Mitochondrial carrier domain"/>
    <property type="match status" value="2"/>
</dbReference>
<dbReference type="VEuPathDB" id="FungiDB:TAPDE_004314"/>
<feature type="transmembrane region" description="Helical" evidence="11">
    <location>
        <begin position="108"/>
        <end position="125"/>
    </location>
</feature>
<sequence>MEDDVQVADPPYTHCIVAGTIGGSTGDLIMHSLDTVKTRQQGAPLVPKYVNMGSAYRSIFHEEGLLRGLYAGVTPAILGSIPATAIFFGTYEFSKRTLVDMGMNDTVAPLLAGFVGDFFASAIYVPSEVLKTRLQLQGRYANPHFQSGYNYRGTVDAARTIYKTEGASALFHGYRATICRDLPFSALTFFFYEMFKRRAREYKGEQDMGLIFETLSGAAAGALAGALTTPLDVIKTRIQTQHPDAVPLIKPATDLPHGRPGTSNTMSSKPGHATTSRNTLNFQAAHQMRQISTTSPSTSTPIPSTYTLTTSNPLRGLGQIVQHEGLVGLFRGIGPRTAWTAAQSSIMLVVYENMLKGFAGLESELVPAE</sequence>
<dbReference type="OrthoDB" id="415315at2759"/>
<dbReference type="Proteomes" id="UP000013776">
    <property type="component" value="Unassembled WGS sequence"/>
</dbReference>
<accession>R4XKX4</accession>
<organism evidence="12 13">
    <name type="scientific">Taphrina deformans (strain PYCC 5710 / ATCC 11124 / CBS 356.35 / IMI 108563 / JCM 9778 / NBRC 8474)</name>
    <name type="common">Peach leaf curl fungus</name>
    <name type="synonym">Lalaria deformans</name>
    <dbReference type="NCBI Taxonomy" id="1097556"/>
    <lineage>
        <taxon>Eukaryota</taxon>
        <taxon>Fungi</taxon>
        <taxon>Dikarya</taxon>
        <taxon>Ascomycota</taxon>
        <taxon>Taphrinomycotina</taxon>
        <taxon>Taphrinomycetes</taxon>
        <taxon>Taphrinales</taxon>
        <taxon>Taphrinaceae</taxon>
        <taxon>Taphrina</taxon>
    </lineage>
</organism>
<keyword evidence="5" id="KW-0677">Repeat</keyword>
<keyword evidence="13" id="KW-1185">Reference proteome</keyword>
<evidence type="ECO:0000256" key="7">
    <source>
        <dbReference type="ARBA" id="ARBA00023136"/>
    </source>
</evidence>
<evidence type="ECO:0000256" key="8">
    <source>
        <dbReference type="PROSITE-ProRule" id="PRU00282"/>
    </source>
</evidence>
<evidence type="ECO:0000256" key="9">
    <source>
        <dbReference type="RuleBase" id="RU000488"/>
    </source>
</evidence>
<keyword evidence="7 8" id="KW-0472">Membrane</keyword>
<dbReference type="eggNOG" id="KOG0770">
    <property type="taxonomic scope" value="Eukaryota"/>
</dbReference>
<feature type="repeat" description="Solcar" evidence="8">
    <location>
        <begin position="10"/>
        <end position="97"/>
    </location>
</feature>
<evidence type="ECO:0000313" key="13">
    <source>
        <dbReference type="Proteomes" id="UP000013776"/>
    </source>
</evidence>
<dbReference type="AlphaFoldDB" id="R4XKX4"/>
<comment type="caution">
    <text evidence="12">The sequence shown here is derived from an EMBL/GenBank/DDBJ whole genome shotgun (WGS) entry which is preliminary data.</text>
</comment>
<reference evidence="12 13" key="1">
    <citation type="journal article" date="2013" name="MBio">
        <title>Genome sequencing of the plant pathogen Taphrina deformans, the causal agent of peach leaf curl.</title>
        <authorList>
            <person name="Cisse O.H."/>
            <person name="Almeida J.M.G.C.F."/>
            <person name="Fonseca A."/>
            <person name="Kumar A.A."/>
            <person name="Salojaervi J."/>
            <person name="Overmyer K."/>
            <person name="Hauser P.M."/>
            <person name="Pagni M."/>
        </authorList>
    </citation>
    <scope>NUCLEOTIDE SEQUENCE [LARGE SCALE GENOMIC DNA]</scope>
    <source>
        <strain evidence="13">PYCC 5710 / ATCC 11124 / CBS 356.35 / IMI 108563 / JCM 9778 / NBRC 8474</strain>
    </source>
</reference>
<dbReference type="InterPro" id="IPR018108">
    <property type="entry name" value="MCP_transmembrane"/>
</dbReference>
<proteinExistence type="inferred from homology"/>
<evidence type="ECO:0000256" key="4">
    <source>
        <dbReference type="ARBA" id="ARBA00022692"/>
    </source>
</evidence>
<dbReference type="InterPro" id="IPR023395">
    <property type="entry name" value="MCP_dom_sf"/>
</dbReference>
<evidence type="ECO:0000256" key="11">
    <source>
        <dbReference type="SAM" id="Phobius"/>
    </source>
</evidence>